<gene>
    <name evidence="2" type="ORF">DFP82_104135</name>
</gene>
<dbReference type="AlphaFoldDB" id="A0A2V4UGK1"/>
<evidence type="ECO:0000313" key="3">
    <source>
        <dbReference type="Proteomes" id="UP000247746"/>
    </source>
</evidence>
<name>A0A2V4UGK1_9GAMM</name>
<dbReference type="EMBL" id="QJSU01000004">
    <property type="protein sequence ID" value="PYE39323.1"/>
    <property type="molecule type" value="Genomic_DNA"/>
</dbReference>
<accession>A0A2V4UGK1</accession>
<feature type="compositionally biased region" description="Low complexity" evidence="1">
    <location>
        <begin position="1"/>
        <end position="15"/>
    </location>
</feature>
<feature type="region of interest" description="Disordered" evidence="1">
    <location>
        <begin position="1"/>
        <end position="68"/>
    </location>
</feature>
<proteinExistence type="predicted"/>
<keyword evidence="3" id="KW-1185">Reference proteome</keyword>
<feature type="compositionally biased region" description="Polar residues" evidence="1">
    <location>
        <begin position="48"/>
        <end position="57"/>
    </location>
</feature>
<protein>
    <submittedName>
        <fullName evidence="2">Uncharacterized protein</fullName>
    </submittedName>
</protein>
<dbReference type="RefSeq" id="WP_110922978.1">
    <property type="nucleotide sequence ID" value="NZ_QJSU01000004.1"/>
</dbReference>
<reference evidence="2 3" key="1">
    <citation type="submission" date="2018-06" db="EMBL/GenBank/DDBJ databases">
        <title>Genomic Encyclopedia of Type Strains, Phase III (KMG-III): the genomes of soil and plant-associated and newly described type strains.</title>
        <authorList>
            <person name="Whitman W."/>
        </authorList>
    </citation>
    <scope>NUCLEOTIDE SEQUENCE [LARGE SCALE GENOMIC DNA]</scope>
    <source>
        <strain evidence="2 3">CECT 5889</strain>
    </source>
</reference>
<evidence type="ECO:0000313" key="2">
    <source>
        <dbReference type="EMBL" id="PYE39323.1"/>
    </source>
</evidence>
<organism evidence="2 3">
    <name type="scientific">Psychrobacter fozii</name>
    <dbReference type="NCBI Taxonomy" id="198480"/>
    <lineage>
        <taxon>Bacteria</taxon>
        <taxon>Pseudomonadati</taxon>
        <taxon>Pseudomonadota</taxon>
        <taxon>Gammaproteobacteria</taxon>
        <taxon>Moraxellales</taxon>
        <taxon>Moraxellaceae</taxon>
        <taxon>Psychrobacter</taxon>
    </lineage>
</organism>
<dbReference type="Proteomes" id="UP000247746">
    <property type="component" value="Unassembled WGS sequence"/>
</dbReference>
<comment type="caution">
    <text evidence="2">The sequence shown here is derived from an EMBL/GenBank/DDBJ whole genome shotgun (WGS) entry which is preliminary data.</text>
</comment>
<evidence type="ECO:0000256" key="1">
    <source>
        <dbReference type="SAM" id="MobiDB-lite"/>
    </source>
</evidence>
<sequence length="68" mass="7678">MSNNKPNPINKKINIGDSRKSNLDINSDMPTTDVKPSFITINEGRSPEANSQNNRDNSYMELIVNKKK</sequence>